<gene>
    <name evidence="2 3" type="primary">Erp29</name>
</gene>
<evidence type="ECO:0007829" key="7">
    <source>
        <dbReference type="PubMed" id="21183079"/>
    </source>
</evidence>
<accession>F8WIM7</accession>
<evidence type="ECO:0000313" key="2">
    <source>
        <dbReference type="Ensembl" id="ENSMUSP00000107433.4"/>
    </source>
</evidence>
<reference evidence="2 4" key="1">
    <citation type="journal article" date="2009" name="PLoS Biol.">
        <title>Lineage-specific biology revealed by a finished genome assembly of the mouse.</title>
        <authorList>
            <consortium name="Mouse Genome Sequencing Consortium"/>
            <person name="Church D.M."/>
            <person name="Goodstadt L."/>
            <person name="Hillier L.W."/>
            <person name="Zody M.C."/>
            <person name="Goldstein S."/>
            <person name="She X."/>
            <person name="Bult C.J."/>
            <person name="Agarwala R."/>
            <person name="Cherry J.L."/>
            <person name="DiCuccio M."/>
            <person name="Hlavina W."/>
            <person name="Kapustin Y."/>
            <person name="Meric P."/>
            <person name="Maglott D."/>
            <person name="Birtle Z."/>
            <person name="Marques A.C."/>
            <person name="Graves T."/>
            <person name="Zhou S."/>
            <person name="Teague B."/>
            <person name="Potamousis K."/>
            <person name="Churas C."/>
            <person name="Place M."/>
            <person name="Herschleb J."/>
            <person name="Runnheim R."/>
            <person name="Forrest D."/>
            <person name="Amos-Landgraf J."/>
            <person name="Schwartz D.C."/>
            <person name="Cheng Z."/>
            <person name="Lindblad-Toh K."/>
            <person name="Eichler E.E."/>
            <person name="Ponting C.P."/>
        </authorList>
    </citation>
    <scope>NUCLEOTIDE SEQUENCE [LARGE SCALE GENOMIC DNA]</scope>
    <source>
        <strain evidence="2 4">C57BL/6J</strain>
    </source>
</reference>
<evidence type="ECO:0007829" key="6">
    <source>
        <dbReference type="ProteomicsDB" id="F8WIM7"/>
    </source>
</evidence>
<feature type="chain" id="PRO_5003379622" evidence="1">
    <location>
        <begin position="35"/>
        <end position="57"/>
    </location>
</feature>
<dbReference type="ProteomicsDB" id="304073"/>
<dbReference type="Proteomes" id="UP000000589">
    <property type="component" value="Chromosome 5"/>
</dbReference>
<evidence type="ECO:0000313" key="3">
    <source>
        <dbReference type="MGI" id="MGI:1914647"/>
    </source>
</evidence>
<proteinExistence type="evidence at protein level"/>
<evidence type="ECO:0007829" key="5">
    <source>
        <dbReference type="PeptideAtlas" id="F8WIM7"/>
    </source>
</evidence>
<dbReference type="Antibodypedia" id="18632">
    <property type="antibodies" value="334 antibodies from 37 providers"/>
</dbReference>
<keyword evidence="5 6" id="KW-1267">Proteomics identification</keyword>
<reference evidence="2" key="5">
    <citation type="submission" date="2025-09" db="UniProtKB">
        <authorList>
            <consortium name="Ensembl"/>
        </authorList>
    </citation>
    <scope>IDENTIFICATION</scope>
    <source>
        <strain evidence="2">C57BL/6J</strain>
    </source>
</reference>
<dbReference type="VEuPathDB" id="HostDB:ENSMUSG00000029616"/>
<keyword evidence="1" id="KW-0732">Signal</keyword>
<dbReference type="AlphaFoldDB" id="F8WIM7"/>
<protein>
    <submittedName>
        <fullName evidence="2">Endoplasmic reticulum protein 29</fullName>
    </submittedName>
</protein>
<dbReference type="Ensembl" id="ENSMUST00000111802.4">
    <property type="protein sequence ID" value="ENSMUSP00000107433.4"/>
    <property type="gene ID" value="ENSMUSG00000029616.10"/>
</dbReference>
<dbReference type="ExpressionAtlas" id="F8WIM7">
    <property type="expression patterns" value="baseline and differential"/>
</dbReference>
<sequence>MAAAAGVSGAASLSPLLSVLLGLLLLFAPHGGSGLHTKGALPLDTVTFYKSRLLLGP</sequence>
<dbReference type="jPOST" id="F8WIM7"/>
<feature type="signal peptide" evidence="1">
    <location>
        <begin position="1"/>
        <end position="34"/>
    </location>
</feature>
<reference evidence="7" key="2">
    <citation type="journal article" date="2010" name="Cell">
        <title>A tissue-specific atlas of mouse protein phosphorylation and expression.</title>
        <authorList>
            <person name="Huttlin E.L."/>
            <person name="Jedrychowski M.P."/>
            <person name="Elias J.E."/>
            <person name="Goswami T."/>
            <person name="Rad R."/>
            <person name="Beausoleil S.A."/>
            <person name="Villen J."/>
            <person name="Haas W."/>
            <person name="Sowa M.E."/>
            <person name="Gygi S.P."/>
        </authorList>
    </citation>
    <scope>IDENTIFICATION BY MASS SPECTROMETRY [LARGE SCALE ANALYSIS]</scope>
</reference>
<keyword evidence="4" id="KW-1185">Reference proteome</keyword>
<evidence type="ECO:0000313" key="4">
    <source>
        <dbReference type="Proteomes" id="UP000000589"/>
    </source>
</evidence>
<dbReference type="AGR" id="MGI:1914647"/>
<evidence type="ECO:0000256" key="1">
    <source>
        <dbReference type="SAM" id="SignalP"/>
    </source>
</evidence>
<reference evidence="2 4" key="3">
    <citation type="journal article" date="2011" name="PLoS Biol.">
        <title>Modernizing reference genome assemblies.</title>
        <authorList>
            <person name="Church D.M."/>
            <person name="Schneider V.A."/>
            <person name="Graves T."/>
            <person name="Auger K."/>
            <person name="Cunningham F."/>
            <person name="Bouk N."/>
            <person name="Chen H.C."/>
            <person name="Agarwala R."/>
            <person name="McLaren W.M."/>
            <person name="Ritchie G.R."/>
            <person name="Albracht D."/>
            <person name="Kremitzki M."/>
            <person name="Rock S."/>
            <person name="Kotkiewicz H."/>
            <person name="Kremitzki C."/>
            <person name="Wollam A."/>
            <person name="Trani L."/>
            <person name="Fulton L."/>
            <person name="Fulton R."/>
            <person name="Matthews L."/>
            <person name="Whitehead S."/>
            <person name="Chow W."/>
            <person name="Torrance J."/>
            <person name="Dunn M."/>
            <person name="Harden G."/>
            <person name="Threadgold G."/>
            <person name="Wood J."/>
            <person name="Collins J."/>
            <person name="Heath P."/>
            <person name="Griffiths G."/>
            <person name="Pelan S."/>
            <person name="Grafham D."/>
            <person name="Eichler E.E."/>
            <person name="Weinstock G."/>
            <person name="Mardis E.R."/>
            <person name="Wilson R.K."/>
            <person name="Howe K."/>
            <person name="Flicek P."/>
            <person name="Hubbard T."/>
        </authorList>
    </citation>
    <scope>NUCLEOTIDE SEQUENCE [LARGE SCALE GENOMIC DNA]</scope>
    <source>
        <strain evidence="2 4">C57BL/6J</strain>
    </source>
</reference>
<dbReference type="MGI" id="MGI:1914647">
    <property type="gene designation" value="Erp29"/>
</dbReference>
<dbReference type="GeneTree" id="ENSGT00390000018566"/>
<organism evidence="2 4">
    <name type="scientific">Mus musculus</name>
    <name type="common">Mouse</name>
    <dbReference type="NCBI Taxonomy" id="10090"/>
    <lineage>
        <taxon>Eukaryota</taxon>
        <taxon>Metazoa</taxon>
        <taxon>Chordata</taxon>
        <taxon>Craniata</taxon>
        <taxon>Vertebrata</taxon>
        <taxon>Euteleostomi</taxon>
        <taxon>Mammalia</taxon>
        <taxon>Eutheria</taxon>
        <taxon>Euarchontoglires</taxon>
        <taxon>Glires</taxon>
        <taxon>Rodentia</taxon>
        <taxon>Myomorpha</taxon>
        <taxon>Muroidea</taxon>
        <taxon>Muridae</taxon>
        <taxon>Murinae</taxon>
        <taxon>Mus</taxon>
        <taxon>Mus</taxon>
    </lineage>
</organism>
<name>F8WIM7_MOUSE</name>
<dbReference type="Bgee" id="ENSMUSG00000029616">
    <property type="expression patterns" value="Expressed in dorsal pancreas and 270 other cell types or tissues"/>
</dbReference>
<reference evidence="2" key="4">
    <citation type="submission" date="2025-08" db="UniProtKB">
        <authorList>
            <consortium name="Ensembl"/>
        </authorList>
    </citation>
    <scope>IDENTIFICATION</scope>
    <source>
        <strain evidence="2">C57BL/6J</strain>
    </source>
</reference>